<dbReference type="VEuPathDB" id="VectorBase:AALB010681"/>
<dbReference type="AlphaFoldDB" id="A0A182FVU6"/>
<accession>A0A182FVU6</accession>
<dbReference type="GeneID" id="118463288"/>
<keyword evidence="2" id="KW-1185">Reference proteome</keyword>
<dbReference type="EnsemblMetazoa" id="AALB010681-RA">
    <property type="protein sequence ID" value="AALB010681-PA"/>
    <property type="gene ID" value="AALB010681"/>
</dbReference>
<proteinExistence type="predicted"/>
<protein>
    <submittedName>
        <fullName evidence="1">Uncharacterized protein</fullName>
    </submittedName>
</protein>
<evidence type="ECO:0000313" key="1">
    <source>
        <dbReference type="EnsemblMetazoa" id="AALB010681-PA"/>
    </source>
</evidence>
<name>A0A182FVU6_ANOAL</name>
<organism evidence="1 2">
    <name type="scientific">Anopheles albimanus</name>
    <name type="common">New world malaria mosquito</name>
    <dbReference type="NCBI Taxonomy" id="7167"/>
    <lineage>
        <taxon>Eukaryota</taxon>
        <taxon>Metazoa</taxon>
        <taxon>Ecdysozoa</taxon>
        <taxon>Arthropoda</taxon>
        <taxon>Hexapoda</taxon>
        <taxon>Insecta</taxon>
        <taxon>Pterygota</taxon>
        <taxon>Neoptera</taxon>
        <taxon>Endopterygota</taxon>
        <taxon>Diptera</taxon>
        <taxon>Nematocera</taxon>
        <taxon>Culicoidea</taxon>
        <taxon>Culicidae</taxon>
        <taxon>Anophelinae</taxon>
        <taxon>Anopheles</taxon>
    </lineage>
</organism>
<dbReference type="KEGG" id="aali:118463288"/>
<dbReference type="Proteomes" id="UP000069272">
    <property type="component" value="Chromosome 3R"/>
</dbReference>
<dbReference type="VEuPathDB" id="VectorBase:AALB20_026487"/>
<evidence type="ECO:0000313" key="2">
    <source>
        <dbReference type="Proteomes" id="UP000069272"/>
    </source>
</evidence>
<reference evidence="1 2" key="1">
    <citation type="journal article" date="2017" name="G3 (Bethesda)">
        <title>The Physical Genome Mapping of Anopheles albimanus Corrected Scaffold Misassemblies and Identified Interarm Rearrangements in Genus Anopheles.</title>
        <authorList>
            <person name="Artemov G.N."/>
            <person name="Peery A.N."/>
            <person name="Jiang X."/>
            <person name="Tu Z."/>
            <person name="Stegniy V.N."/>
            <person name="Sharakhova M.V."/>
            <person name="Sharakhov I.V."/>
        </authorList>
    </citation>
    <scope>NUCLEOTIDE SEQUENCE [LARGE SCALE GENOMIC DNA]</scope>
    <source>
        <strain evidence="1 2">ALBI9_A</strain>
    </source>
</reference>
<reference evidence="1" key="2">
    <citation type="submission" date="2022-08" db="UniProtKB">
        <authorList>
            <consortium name="EnsemblMetazoa"/>
        </authorList>
    </citation>
    <scope>IDENTIFICATION</scope>
    <source>
        <strain evidence="1">STECLA/ALBI9_A</strain>
    </source>
</reference>
<dbReference type="OrthoDB" id="7718557at2759"/>
<dbReference type="RefSeq" id="XP_035785663.1">
    <property type="nucleotide sequence ID" value="XM_035929770.1"/>
</dbReference>
<sequence>MQLLKRNKTNPSFAINIESGVEEVRDVKVHEECDFLVDVLTGKSSVSPDFCCRMLYAILCTCFTTDTREKRRRVEIEQRSRNLTACQTI</sequence>